<reference evidence="1 2" key="1">
    <citation type="submission" date="2016-08" db="EMBL/GenBank/DDBJ databases">
        <title>Novel Firmicutes and Novel Genomes.</title>
        <authorList>
            <person name="Poppleton D.I."/>
            <person name="Gribaldo S."/>
        </authorList>
    </citation>
    <scope>NUCLEOTIDE SEQUENCE [LARGE SCALE GENOMIC DNA]</scope>
    <source>
        <strain evidence="1 2">CTT3</strain>
    </source>
</reference>
<name>A0A419SV08_9FIRM</name>
<evidence type="ECO:0008006" key="3">
    <source>
        <dbReference type="Google" id="ProtNLM"/>
    </source>
</evidence>
<protein>
    <recommendedName>
        <fullName evidence="3">Spore coat protein</fullName>
    </recommendedName>
</protein>
<dbReference type="AlphaFoldDB" id="A0A419SV08"/>
<comment type="caution">
    <text evidence="1">The sequence shown here is derived from an EMBL/GenBank/DDBJ whole genome shotgun (WGS) entry which is preliminary data.</text>
</comment>
<sequence>MPVETDKKKDLDYKTLLIIQEQLNHEILLYKKYLNYSHMCYDAELKNICYNSSQKHKKNFEKILSYLRE</sequence>
<keyword evidence="2" id="KW-1185">Reference proteome</keyword>
<evidence type="ECO:0000313" key="1">
    <source>
        <dbReference type="EMBL" id="RKD29059.1"/>
    </source>
</evidence>
<accession>A0A419SV08</accession>
<organism evidence="1 2">
    <name type="scientific">Thermohalobacter berrensis</name>
    <dbReference type="NCBI Taxonomy" id="99594"/>
    <lineage>
        <taxon>Bacteria</taxon>
        <taxon>Bacillati</taxon>
        <taxon>Bacillota</taxon>
        <taxon>Tissierellia</taxon>
        <taxon>Tissierellales</taxon>
        <taxon>Thermohalobacteraceae</taxon>
        <taxon>Thermohalobacter</taxon>
    </lineage>
</organism>
<evidence type="ECO:0000313" key="2">
    <source>
        <dbReference type="Proteomes" id="UP000284177"/>
    </source>
</evidence>
<dbReference type="EMBL" id="MCIB01000039">
    <property type="protein sequence ID" value="RKD29059.1"/>
    <property type="molecule type" value="Genomic_DNA"/>
</dbReference>
<proteinExistence type="predicted"/>
<gene>
    <name evidence="1" type="ORF">BET03_06795</name>
</gene>
<dbReference type="Proteomes" id="UP000284177">
    <property type="component" value="Unassembled WGS sequence"/>
</dbReference>